<dbReference type="CDD" id="cd04179">
    <property type="entry name" value="DPM_DPG-synthase_like"/>
    <property type="match status" value="1"/>
</dbReference>
<name>A0A1G2NYQ9_9BACT</name>
<evidence type="ECO:0000313" key="3">
    <source>
        <dbReference type="Proteomes" id="UP000176429"/>
    </source>
</evidence>
<dbReference type="InterPro" id="IPR029044">
    <property type="entry name" value="Nucleotide-diphossugar_trans"/>
</dbReference>
<dbReference type="InterPro" id="IPR050256">
    <property type="entry name" value="Glycosyltransferase_2"/>
</dbReference>
<gene>
    <name evidence="2" type="ORF">A3H68_00655</name>
</gene>
<dbReference type="EMBL" id="MHSH01000034">
    <property type="protein sequence ID" value="OHA41237.1"/>
    <property type="molecule type" value="Genomic_DNA"/>
</dbReference>
<evidence type="ECO:0000313" key="2">
    <source>
        <dbReference type="EMBL" id="OHA41237.1"/>
    </source>
</evidence>
<dbReference type="Pfam" id="PF00535">
    <property type="entry name" value="Glycos_transf_2"/>
    <property type="match status" value="1"/>
</dbReference>
<protein>
    <recommendedName>
        <fullName evidence="1">Glycosyltransferase 2-like domain-containing protein</fullName>
    </recommendedName>
</protein>
<dbReference type="Gene3D" id="3.90.550.10">
    <property type="entry name" value="Spore Coat Polysaccharide Biosynthesis Protein SpsA, Chain A"/>
    <property type="match status" value="1"/>
</dbReference>
<proteinExistence type="predicted"/>
<evidence type="ECO:0000259" key="1">
    <source>
        <dbReference type="Pfam" id="PF00535"/>
    </source>
</evidence>
<reference evidence="2 3" key="1">
    <citation type="journal article" date="2016" name="Nat. Commun.">
        <title>Thousands of microbial genomes shed light on interconnected biogeochemical processes in an aquifer system.</title>
        <authorList>
            <person name="Anantharaman K."/>
            <person name="Brown C.T."/>
            <person name="Hug L.A."/>
            <person name="Sharon I."/>
            <person name="Castelle C.J."/>
            <person name="Probst A.J."/>
            <person name="Thomas B.C."/>
            <person name="Singh A."/>
            <person name="Wilkins M.J."/>
            <person name="Karaoz U."/>
            <person name="Brodie E.L."/>
            <person name="Williams K.H."/>
            <person name="Hubbard S.S."/>
            <person name="Banfield J.F."/>
        </authorList>
    </citation>
    <scope>NUCLEOTIDE SEQUENCE [LARGE SCALE GENOMIC DNA]</scope>
</reference>
<organism evidence="2 3">
    <name type="scientific">Candidatus Taylorbacteria bacterium RIFCSPLOWO2_02_FULL_46_40</name>
    <dbReference type="NCBI Taxonomy" id="1802329"/>
    <lineage>
        <taxon>Bacteria</taxon>
        <taxon>Candidatus Tayloriibacteriota</taxon>
    </lineage>
</organism>
<sequence>MTQQIKISTVIPTKNEARMISEIIRGVKKFSDEVLVVDGHSTDDTARIAKDEGAKIVLDNSLGKGDAIRLAIRQAAGDIIVFIDADGSHDPNDIPRLTKPIIDNEADLVLGSRLKGGSDELGSNFSEFLRLWGGRVIALVINLRYSQKITDYLNGFRAIRTSSARTLNLKENQQTIEHEMAMESLRKKLRVIEIGTHEYKRRYGDSHISLLRHGPRFVYILIKKLFF</sequence>
<dbReference type="Proteomes" id="UP000176429">
    <property type="component" value="Unassembled WGS sequence"/>
</dbReference>
<accession>A0A1G2NYQ9</accession>
<dbReference type="SUPFAM" id="SSF53448">
    <property type="entry name" value="Nucleotide-diphospho-sugar transferases"/>
    <property type="match status" value="1"/>
</dbReference>
<feature type="domain" description="Glycosyltransferase 2-like" evidence="1">
    <location>
        <begin position="8"/>
        <end position="165"/>
    </location>
</feature>
<dbReference type="InterPro" id="IPR001173">
    <property type="entry name" value="Glyco_trans_2-like"/>
</dbReference>
<dbReference type="PANTHER" id="PTHR48090">
    <property type="entry name" value="UNDECAPRENYL-PHOSPHATE 4-DEOXY-4-FORMAMIDO-L-ARABINOSE TRANSFERASE-RELATED"/>
    <property type="match status" value="1"/>
</dbReference>
<comment type="caution">
    <text evidence="2">The sequence shown here is derived from an EMBL/GenBank/DDBJ whole genome shotgun (WGS) entry which is preliminary data.</text>
</comment>
<dbReference type="AlphaFoldDB" id="A0A1G2NYQ9"/>
<dbReference type="PANTHER" id="PTHR48090:SF7">
    <property type="entry name" value="RFBJ PROTEIN"/>
    <property type="match status" value="1"/>
</dbReference>